<gene>
    <name evidence="3" type="ORF">D8771_13240</name>
</gene>
<dbReference type="GeneID" id="75182905"/>
<reference evidence="3 4" key="1">
    <citation type="submission" date="2018-10" db="EMBL/GenBank/DDBJ databases">
        <title>Isolation of pseudouridimycin from Streptomyces albus DSM 40763.</title>
        <authorList>
            <person name="Rosenqvist P."/>
            <person name="Metsae-Ketelae M."/>
            <person name="Virta P."/>
        </authorList>
    </citation>
    <scope>NUCLEOTIDE SEQUENCE [LARGE SCALE GENOMIC DNA]</scope>
    <source>
        <strain evidence="3 4">DSM 40763</strain>
    </source>
</reference>
<feature type="region of interest" description="Disordered" evidence="1">
    <location>
        <begin position="29"/>
        <end position="49"/>
    </location>
</feature>
<evidence type="ECO:0000313" key="4">
    <source>
        <dbReference type="Proteomes" id="UP000298111"/>
    </source>
</evidence>
<feature type="compositionally biased region" description="Low complexity" evidence="1">
    <location>
        <begin position="29"/>
        <end position="42"/>
    </location>
</feature>
<feature type="signal peptide" evidence="2">
    <location>
        <begin position="1"/>
        <end position="29"/>
    </location>
</feature>
<evidence type="ECO:0000313" key="3">
    <source>
        <dbReference type="EMBL" id="TGG84779.1"/>
    </source>
</evidence>
<organism evidence="3 4">
    <name type="scientific">Streptomyces albus</name>
    <dbReference type="NCBI Taxonomy" id="1888"/>
    <lineage>
        <taxon>Bacteria</taxon>
        <taxon>Bacillati</taxon>
        <taxon>Actinomycetota</taxon>
        <taxon>Actinomycetes</taxon>
        <taxon>Kitasatosporales</taxon>
        <taxon>Streptomycetaceae</taxon>
        <taxon>Streptomyces</taxon>
    </lineage>
</organism>
<evidence type="ECO:0000256" key="2">
    <source>
        <dbReference type="SAM" id="SignalP"/>
    </source>
</evidence>
<feature type="chain" id="PRO_5043960872" evidence="2">
    <location>
        <begin position="30"/>
        <end position="132"/>
    </location>
</feature>
<proteinExistence type="predicted"/>
<protein>
    <submittedName>
        <fullName evidence="3">Uncharacterized protein</fullName>
    </submittedName>
</protein>
<sequence length="132" mass="13874">MAATIRFRTAVAGAVTVGLLGAAAVTATAAPASGTTGPEPAAQKTNTVTADRHDVRQWEQFRLHGKVTGIKAGTAVLLQQKQRGTWKTLPGQSVVNRSLDYTMRVKLGLKGVNQIRTVVAGQPSNVVTVTVR</sequence>
<comment type="caution">
    <text evidence="3">The sequence shown here is derived from an EMBL/GenBank/DDBJ whole genome shotgun (WGS) entry which is preliminary data.</text>
</comment>
<dbReference type="AlphaFoldDB" id="A0A6C1C3Y0"/>
<accession>A0A6C1C3Y0</accession>
<dbReference type="EMBL" id="RCIY01000046">
    <property type="protein sequence ID" value="TGG84779.1"/>
    <property type="molecule type" value="Genomic_DNA"/>
</dbReference>
<evidence type="ECO:0000256" key="1">
    <source>
        <dbReference type="SAM" id="MobiDB-lite"/>
    </source>
</evidence>
<dbReference type="RefSeq" id="WP_030406707.1">
    <property type="nucleotide sequence ID" value="NZ_BBQG01000023.1"/>
</dbReference>
<dbReference type="Proteomes" id="UP000298111">
    <property type="component" value="Unassembled WGS sequence"/>
</dbReference>
<keyword evidence="2" id="KW-0732">Signal</keyword>
<name>A0A6C1C3Y0_9ACTN</name>